<keyword evidence="2" id="KW-1185">Reference proteome</keyword>
<accession>A0A914WXM3</accession>
<dbReference type="Proteomes" id="UP000887566">
    <property type="component" value="Unplaced"/>
</dbReference>
<proteinExistence type="predicted"/>
<evidence type="ECO:0000313" key="3">
    <source>
        <dbReference type="WBParaSite" id="PSAMB.scaffold57size91771.g1463.t2"/>
    </source>
</evidence>
<keyword evidence="1" id="KW-0812">Transmembrane</keyword>
<reference evidence="3" key="1">
    <citation type="submission" date="2022-11" db="UniProtKB">
        <authorList>
            <consortium name="WormBaseParasite"/>
        </authorList>
    </citation>
    <scope>IDENTIFICATION</scope>
</reference>
<keyword evidence="1" id="KW-0472">Membrane</keyword>
<keyword evidence="1" id="KW-1133">Transmembrane helix</keyword>
<feature type="transmembrane region" description="Helical" evidence="1">
    <location>
        <begin position="315"/>
        <end position="335"/>
    </location>
</feature>
<feature type="transmembrane region" description="Helical" evidence="1">
    <location>
        <begin position="245"/>
        <end position="267"/>
    </location>
</feature>
<dbReference type="AlphaFoldDB" id="A0A914WXM3"/>
<protein>
    <submittedName>
        <fullName evidence="3">Uncharacterized protein</fullName>
    </submittedName>
</protein>
<organism evidence="2 3">
    <name type="scientific">Plectus sambesii</name>
    <dbReference type="NCBI Taxonomy" id="2011161"/>
    <lineage>
        <taxon>Eukaryota</taxon>
        <taxon>Metazoa</taxon>
        <taxon>Ecdysozoa</taxon>
        <taxon>Nematoda</taxon>
        <taxon>Chromadorea</taxon>
        <taxon>Plectida</taxon>
        <taxon>Plectina</taxon>
        <taxon>Plectoidea</taxon>
        <taxon>Plectidae</taxon>
        <taxon>Plectus</taxon>
    </lineage>
</organism>
<feature type="transmembrane region" description="Helical" evidence="1">
    <location>
        <begin position="288"/>
        <end position="309"/>
    </location>
</feature>
<name>A0A914WXM3_9BILA</name>
<evidence type="ECO:0000256" key="1">
    <source>
        <dbReference type="SAM" id="Phobius"/>
    </source>
</evidence>
<evidence type="ECO:0000313" key="2">
    <source>
        <dbReference type="Proteomes" id="UP000887566"/>
    </source>
</evidence>
<dbReference type="WBParaSite" id="PSAMB.scaffold57size91771.g1463.t2">
    <property type="protein sequence ID" value="PSAMB.scaffold57size91771.g1463.t2"/>
    <property type="gene ID" value="PSAMB.scaffold57size91771.g1463"/>
</dbReference>
<sequence>MAEAGPFVEWPDVDREGLKRNRKKVHSIEHLYHQTLVRDYPLHLERPTAVNKAIRSMHHFVLLKLVINDDGSVDAIIQHLNQPAFGGAIALFTVTVTNQPYIKERLIKDIDEGLYIVEHDVIDTENVHFRAALTIDRKGYVLGWYNCEAYAEFLMTGTAHSYQTMEESSPGKDVAVAAFHEFQNLLATLIRSLTSSSGGAIFMAIQKSLILLASTAGEDFTNAVVKGLRSVVNFAVSKGSTWATMISRGALALGIVVALVIEIYTVVSSHRDIGKMDLSEEDRWKAVGENYAAFGGGITAIVASVTIGLTCAIPLGIIGALVMSIGCSFILRWLFRASFRAYINRHHYYSKMRREALPQCFAFLKWFEKEKKVEAEELRALVSAELESTIE</sequence>